<dbReference type="Pfam" id="PF18803">
    <property type="entry name" value="CxC2"/>
    <property type="match status" value="1"/>
</dbReference>
<name>A0A0D0AC36_9AGAM</name>
<feature type="domain" description="CxC2-like cysteine cluster KDZ transposase-associated" evidence="1">
    <location>
        <begin position="2"/>
        <end position="68"/>
    </location>
</feature>
<reference evidence="3" key="2">
    <citation type="submission" date="2015-01" db="EMBL/GenBank/DDBJ databases">
        <title>Evolutionary Origins and Diversification of the Mycorrhizal Mutualists.</title>
        <authorList>
            <consortium name="DOE Joint Genome Institute"/>
            <consortium name="Mycorrhizal Genomics Consortium"/>
            <person name="Kohler A."/>
            <person name="Kuo A."/>
            <person name="Nagy L.G."/>
            <person name="Floudas D."/>
            <person name="Copeland A."/>
            <person name="Barry K.W."/>
            <person name="Cichocki N."/>
            <person name="Veneault-Fourrey C."/>
            <person name="LaButti K."/>
            <person name="Lindquist E.A."/>
            <person name="Lipzen A."/>
            <person name="Lundell T."/>
            <person name="Morin E."/>
            <person name="Murat C."/>
            <person name="Riley R."/>
            <person name="Ohm R."/>
            <person name="Sun H."/>
            <person name="Tunlid A."/>
            <person name="Henrissat B."/>
            <person name="Grigoriev I.V."/>
            <person name="Hibbett D.S."/>
            <person name="Martin F."/>
        </authorList>
    </citation>
    <scope>NUCLEOTIDE SEQUENCE [LARGE SCALE GENOMIC DNA]</scope>
    <source>
        <strain evidence="3">UH-Slu-Lm8-n1</strain>
    </source>
</reference>
<dbReference type="AlphaFoldDB" id="A0A0D0AC36"/>
<dbReference type="Proteomes" id="UP000054485">
    <property type="component" value="Unassembled WGS sequence"/>
</dbReference>
<dbReference type="Pfam" id="PF18758">
    <property type="entry name" value="KDZ"/>
    <property type="match status" value="1"/>
</dbReference>
<organism evidence="2 3">
    <name type="scientific">Suillus luteus UH-Slu-Lm8-n1</name>
    <dbReference type="NCBI Taxonomy" id="930992"/>
    <lineage>
        <taxon>Eukaryota</taxon>
        <taxon>Fungi</taxon>
        <taxon>Dikarya</taxon>
        <taxon>Basidiomycota</taxon>
        <taxon>Agaricomycotina</taxon>
        <taxon>Agaricomycetes</taxon>
        <taxon>Agaricomycetidae</taxon>
        <taxon>Boletales</taxon>
        <taxon>Suillineae</taxon>
        <taxon>Suillaceae</taxon>
        <taxon>Suillus</taxon>
    </lineage>
</organism>
<dbReference type="InterPro" id="IPR040521">
    <property type="entry name" value="KDZ"/>
</dbReference>
<gene>
    <name evidence="2" type="ORF">CY34DRAFT_102719</name>
</gene>
<feature type="non-terminal residue" evidence="2">
    <location>
        <position position="294"/>
    </location>
</feature>
<dbReference type="InParanoid" id="A0A0D0AC36"/>
<dbReference type="HOGENOM" id="CLU_003703_11_0_1"/>
<proteinExistence type="predicted"/>
<evidence type="ECO:0000259" key="1">
    <source>
        <dbReference type="Pfam" id="PF18803"/>
    </source>
</evidence>
<protein>
    <submittedName>
        <fullName evidence="2">Unplaced genomic scaffold CY34scaffold_1496, whole genome shotgun sequence</fullName>
    </submittedName>
</protein>
<dbReference type="OrthoDB" id="3257613at2759"/>
<dbReference type="EMBL" id="KN836627">
    <property type="protein sequence ID" value="KIK31812.1"/>
    <property type="molecule type" value="Genomic_DNA"/>
</dbReference>
<evidence type="ECO:0000313" key="2">
    <source>
        <dbReference type="EMBL" id="KIK31812.1"/>
    </source>
</evidence>
<sequence length="294" mass="33761">MTIRFCQCPDAQTPDKQMFEMGIFPASFTRPKTAFTFSLLNDFIMDNLECGTSAMNYYSKIRRITSQTFPHSVLDRYRELMRVVRQWRQLKLLKWNGFGHERGDPKDGELALFCLACPQLGINVTLPAEYDDARPGWLYARLLVMDSNFKAEHLHPAHPEDEVWLTDGKCFIMRRARYQAHLTLARDSGEWSECNNHRAVNQANTSRHKLEATGIGGCACARHGCFVPNSMVDFQKGERQMNMDYALCNALGHNTDGLSRALTFYDVNCQYNKYLRRRVADSLHLTIPSGMEIV</sequence>
<accession>A0A0D0AC36</accession>
<reference evidence="2 3" key="1">
    <citation type="submission" date="2014-04" db="EMBL/GenBank/DDBJ databases">
        <authorList>
            <consortium name="DOE Joint Genome Institute"/>
            <person name="Kuo A."/>
            <person name="Ruytinx J."/>
            <person name="Rineau F."/>
            <person name="Colpaert J."/>
            <person name="Kohler A."/>
            <person name="Nagy L.G."/>
            <person name="Floudas D."/>
            <person name="Copeland A."/>
            <person name="Barry K.W."/>
            <person name="Cichocki N."/>
            <person name="Veneault-Fourrey C."/>
            <person name="LaButti K."/>
            <person name="Lindquist E.A."/>
            <person name="Lipzen A."/>
            <person name="Lundell T."/>
            <person name="Morin E."/>
            <person name="Murat C."/>
            <person name="Sun H."/>
            <person name="Tunlid A."/>
            <person name="Henrissat B."/>
            <person name="Grigoriev I.V."/>
            <person name="Hibbett D.S."/>
            <person name="Martin F."/>
            <person name="Nordberg H.P."/>
            <person name="Cantor M.N."/>
            <person name="Hua S.X."/>
        </authorList>
    </citation>
    <scope>NUCLEOTIDE SEQUENCE [LARGE SCALE GENOMIC DNA]</scope>
    <source>
        <strain evidence="2 3">UH-Slu-Lm8-n1</strain>
    </source>
</reference>
<keyword evidence="3" id="KW-1185">Reference proteome</keyword>
<evidence type="ECO:0000313" key="3">
    <source>
        <dbReference type="Proteomes" id="UP000054485"/>
    </source>
</evidence>
<dbReference type="STRING" id="930992.A0A0D0AC36"/>
<dbReference type="InterPro" id="IPR041457">
    <property type="entry name" value="CxC2_KDZ-assoc"/>
</dbReference>